<dbReference type="CDD" id="cd04182">
    <property type="entry name" value="GT_2_like_f"/>
    <property type="match status" value="1"/>
</dbReference>
<sequence>MDHLMPIIILAAGGSTRMQGRDKLLETVDGTPLLRLQAGKALALGCGPVIVALPPAPHPRYAALAGLDLQALPVPDAAEGMNASLRAGIAVLPDGAACAMVLLGDLPDLTVQDLAKVADAVDTDGPALIWRGATAEGAPGHPIVFRSELFPALARLTGDSGGREVVAQVRERVMLIPLPGSRARLDLDTPEAWADWRARRDKGGAP</sequence>
<comment type="caution">
    <text evidence="3">The sequence shown here is derived from an EMBL/GenBank/DDBJ whole genome shotgun (WGS) entry which is preliminary data.</text>
</comment>
<dbReference type="PANTHER" id="PTHR43777:SF1">
    <property type="entry name" value="MOLYBDENUM COFACTOR CYTIDYLYLTRANSFERASE"/>
    <property type="match status" value="1"/>
</dbReference>
<proteinExistence type="predicted"/>
<evidence type="ECO:0000259" key="2">
    <source>
        <dbReference type="Pfam" id="PF12804"/>
    </source>
</evidence>
<accession>A0ABW2B424</accession>
<reference evidence="4" key="1">
    <citation type="journal article" date="2019" name="Int. J. Syst. Evol. Microbiol.">
        <title>The Global Catalogue of Microorganisms (GCM) 10K type strain sequencing project: providing services to taxonomists for standard genome sequencing and annotation.</title>
        <authorList>
            <consortium name="The Broad Institute Genomics Platform"/>
            <consortium name="The Broad Institute Genome Sequencing Center for Infectious Disease"/>
            <person name="Wu L."/>
            <person name="Ma J."/>
        </authorList>
    </citation>
    <scope>NUCLEOTIDE SEQUENCE [LARGE SCALE GENOMIC DNA]</scope>
    <source>
        <strain evidence="4">CCUG 66188</strain>
    </source>
</reference>
<dbReference type="EMBL" id="JBHSWG010000001">
    <property type="protein sequence ID" value="MFC6759927.1"/>
    <property type="molecule type" value="Genomic_DNA"/>
</dbReference>
<gene>
    <name evidence="3" type="ORF">ACFQFQ_11170</name>
</gene>
<organism evidence="3 4">
    <name type="scientific">Sulfitobacter porphyrae</name>
    <dbReference type="NCBI Taxonomy" id="1246864"/>
    <lineage>
        <taxon>Bacteria</taxon>
        <taxon>Pseudomonadati</taxon>
        <taxon>Pseudomonadota</taxon>
        <taxon>Alphaproteobacteria</taxon>
        <taxon>Rhodobacterales</taxon>
        <taxon>Roseobacteraceae</taxon>
        <taxon>Sulfitobacter</taxon>
    </lineage>
</organism>
<feature type="domain" description="MobA-like NTP transferase" evidence="2">
    <location>
        <begin position="8"/>
        <end position="169"/>
    </location>
</feature>
<dbReference type="InterPro" id="IPR029044">
    <property type="entry name" value="Nucleotide-diphossugar_trans"/>
</dbReference>
<keyword evidence="1" id="KW-0460">Magnesium</keyword>
<dbReference type="Gene3D" id="3.90.550.10">
    <property type="entry name" value="Spore Coat Polysaccharide Biosynthesis Protein SpsA, Chain A"/>
    <property type="match status" value="1"/>
</dbReference>
<keyword evidence="4" id="KW-1185">Reference proteome</keyword>
<name>A0ABW2B424_9RHOB</name>
<dbReference type="Pfam" id="PF12804">
    <property type="entry name" value="NTP_transf_3"/>
    <property type="match status" value="1"/>
</dbReference>
<dbReference type="SUPFAM" id="SSF53448">
    <property type="entry name" value="Nucleotide-diphospho-sugar transferases"/>
    <property type="match status" value="1"/>
</dbReference>
<dbReference type="GO" id="GO:0016740">
    <property type="term" value="F:transferase activity"/>
    <property type="evidence" value="ECO:0007669"/>
    <property type="project" value="UniProtKB-KW"/>
</dbReference>
<evidence type="ECO:0000313" key="4">
    <source>
        <dbReference type="Proteomes" id="UP001596353"/>
    </source>
</evidence>
<dbReference type="InterPro" id="IPR025877">
    <property type="entry name" value="MobA-like_NTP_Trfase"/>
</dbReference>
<keyword evidence="3" id="KW-0808">Transferase</keyword>
<dbReference type="Proteomes" id="UP001596353">
    <property type="component" value="Unassembled WGS sequence"/>
</dbReference>
<evidence type="ECO:0000256" key="1">
    <source>
        <dbReference type="ARBA" id="ARBA00022842"/>
    </source>
</evidence>
<evidence type="ECO:0000313" key="3">
    <source>
        <dbReference type="EMBL" id="MFC6759927.1"/>
    </source>
</evidence>
<protein>
    <submittedName>
        <fullName evidence="3">NTP transferase domain-containing protein</fullName>
    </submittedName>
</protein>
<dbReference type="PANTHER" id="PTHR43777">
    <property type="entry name" value="MOLYBDENUM COFACTOR CYTIDYLYLTRANSFERASE"/>
    <property type="match status" value="1"/>
</dbReference>